<feature type="region of interest" description="Disordered" evidence="2">
    <location>
        <begin position="151"/>
        <end position="218"/>
    </location>
</feature>
<feature type="compositionally biased region" description="Basic and acidic residues" evidence="2">
    <location>
        <begin position="169"/>
        <end position="189"/>
    </location>
</feature>
<feature type="signal peptide" evidence="3">
    <location>
        <begin position="1"/>
        <end position="19"/>
    </location>
</feature>
<feature type="chain" id="PRO_5043957274" description="Cadherin domain-containing protein" evidence="3">
    <location>
        <begin position="20"/>
        <end position="246"/>
    </location>
</feature>
<evidence type="ECO:0000259" key="4">
    <source>
        <dbReference type="PROSITE" id="PS50268"/>
    </source>
</evidence>
<evidence type="ECO:0000256" key="3">
    <source>
        <dbReference type="SAM" id="SignalP"/>
    </source>
</evidence>
<accession>A0AAW1TMA0</accession>
<evidence type="ECO:0000256" key="1">
    <source>
        <dbReference type="PROSITE-ProRule" id="PRU00043"/>
    </source>
</evidence>
<evidence type="ECO:0000256" key="2">
    <source>
        <dbReference type="SAM" id="MobiDB-lite"/>
    </source>
</evidence>
<feature type="domain" description="Cadherin" evidence="4">
    <location>
        <begin position="36"/>
        <end position="142"/>
    </location>
</feature>
<name>A0AAW1TMA0_9CUCU</name>
<dbReference type="Gene3D" id="2.60.40.60">
    <property type="entry name" value="Cadherins"/>
    <property type="match status" value="1"/>
</dbReference>
<keyword evidence="3" id="KW-0732">Signal</keyword>
<keyword evidence="6" id="KW-1185">Reference proteome</keyword>
<dbReference type="SUPFAM" id="SSF49313">
    <property type="entry name" value="Cadherin-like"/>
    <property type="match status" value="1"/>
</dbReference>
<sequence length="246" mass="27061">MKAVLSIAWILATAVLSGGQVQNSPPTMYLQPHWKIKETESIGSRIAQAHGSDGDGNTVTYGLETIDFSGGSSPPKNLPFSIDKSTGEIYLNESLVGRGGEDIHLYVTISDGDLSTKNQVYVNILKPIDAMQPHKLSHHPSLQFPNIPINIDNPPPSISNNPRPMPRPSFHESPYHKPRDQRPDHEESNTKTYLTRITKNRSTSTTTTVKPSTAKSKDEQELNNNILVSTDEAIKSVPEASINLFL</sequence>
<protein>
    <recommendedName>
        <fullName evidence="4">Cadherin domain-containing protein</fullName>
    </recommendedName>
</protein>
<dbReference type="InterPro" id="IPR015919">
    <property type="entry name" value="Cadherin-like_sf"/>
</dbReference>
<dbReference type="Proteomes" id="UP001431783">
    <property type="component" value="Unassembled WGS sequence"/>
</dbReference>
<organism evidence="5 6">
    <name type="scientific">Henosepilachna vigintioctopunctata</name>
    <dbReference type="NCBI Taxonomy" id="420089"/>
    <lineage>
        <taxon>Eukaryota</taxon>
        <taxon>Metazoa</taxon>
        <taxon>Ecdysozoa</taxon>
        <taxon>Arthropoda</taxon>
        <taxon>Hexapoda</taxon>
        <taxon>Insecta</taxon>
        <taxon>Pterygota</taxon>
        <taxon>Neoptera</taxon>
        <taxon>Endopterygota</taxon>
        <taxon>Coleoptera</taxon>
        <taxon>Polyphaga</taxon>
        <taxon>Cucujiformia</taxon>
        <taxon>Coccinelloidea</taxon>
        <taxon>Coccinellidae</taxon>
        <taxon>Epilachninae</taxon>
        <taxon>Epilachnini</taxon>
        <taxon>Henosepilachna</taxon>
    </lineage>
</organism>
<dbReference type="CDD" id="cd11304">
    <property type="entry name" value="Cadherin_repeat"/>
    <property type="match status" value="1"/>
</dbReference>
<dbReference type="GO" id="GO:0016020">
    <property type="term" value="C:membrane"/>
    <property type="evidence" value="ECO:0007669"/>
    <property type="project" value="InterPro"/>
</dbReference>
<dbReference type="GO" id="GO:0005509">
    <property type="term" value="F:calcium ion binding"/>
    <property type="evidence" value="ECO:0007669"/>
    <property type="project" value="UniProtKB-UniRule"/>
</dbReference>
<dbReference type="PROSITE" id="PS50268">
    <property type="entry name" value="CADHERIN_2"/>
    <property type="match status" value="1"/>
</dbReference>
<evidence type="ECO:0000313" key="5">
    <source>
        <dbReference type="EMBL" id="KAK9871420.1"/>
    </source>
</evidence>
<evidence type="ECO:0000313" key="6">
    <source>
        <dbReference type="Proteomes" id="UP001431783"/>
    </source>
</evidence>
<feature type="compositionally biased region" description="Low complexity" evidence="2">
    <location>
        <begin position="195"/>
        <end position="214"/>
    </location>
</feature>
<gene>
    <name evidence="5" type="ORF">WA026_011669</name>
</gene>
<dbReference type="AlphaFoldDB" id="A0AAW1TMA0"/>
<comment type="caution">
    <text evidence="5">The sequence shown here is derived from an EMBL/GenBank/DDBJ whole genome shotgun (WGS) entry which is preliminary data.</text>
</comment>
<reference evidence="5 6" key="1">
    <citation type="submission" date="2023-03" db="EMBL/GenBank/DDBJ databases">
        <title>Genome insight into feeding habits of ladybird beetles.</title>
        <authorList>
            <person name="Li H.-S."/>
            <person name="Huang Y.-H."/>
            <person name="Pang H."/>
        </authorList>
    </citation>
    <scope>NUCLEOTIDE SEQUENCE [LARGE SCALE GENOMIC DNA]</scope>
    <source>
        <strain evidence="5">SYSU_2023b</strain>
        <tissue evidence="5">Whole body</tissue>
    </source>
</reference>
<feature type="compositionally biased region" description="Pro residues" evidence="2">
    <location>
        <begin position="153"/>
        <end position="167"/>
    </location>
</feature>
<proteinExistence type="predicted"/>
<dbReference type="InterPro" id="IPR002126">
    <property type="entry name" value="Cadherin-like_dom"/>
</dbReference>
<keyword evidence="1" id="KW-0106">Calcium</keyword>
<dbReference type="GO" id="GO:0007156">
    <property type="term" value="P:homophilic cell adhesion via plasma membrane adhesion molecules"/>
    <property type="evidence" value="ECO:0007669"/>
    <property type="project" value="InterPro"/>
</dbReference>
<dbReference type="EMBL" id="JARQZJ010000005">
    <property type="protein sequence ID" value="KAK9871420.1"/>
    <property type="molecule type" value="Genomic_DNA"/>
</dbReference>